<dbReference type="GO" id="GO:0005524">
    <property type="term" value="F:ATP binding"/>
    <property type="evidence" value="ECO:0007669"/>
    <property type="project" value="InterPro"/>
</dbReference>
<evidence type="ECO:0000259" key="2">
    <source>
        <dbReference type="Pfam" id="PF12774"/>
    </source>
</evidence>
<name>A0A914Q5Z6_9BILA</name>
<dbReference type="GO" id="GO:0051959">
    <property type="term" value="F:dynein light intermediate chain binding"/>
    <property type="evidence" value="ECO:0007669"/>
    <property type="project" value="InterPro"/>
</dbReference>
<accession>A0A914Q5Z6</accession>
<feature type="domain" description="Dynein heavy chain hydrolytic ATP-binding dynein motor region" evidence="2">
    <location>
        <begin position="74"/>
        <end position="114"/>
    </location>
</feature>
<organism evidence="3 4">
    <name type="scientific">Panagrolaimus davidi</name>
    <dbReference type="NCBI Taxonomy" id="227884"/>
    <lineage>
        <taxon>Eukaryota</taxon>
        <taxon>Metazoa</taxon>
        <taxon>Ecdysozoa</taxon>
        <taxon>Nematoda</taxon>
        <taxon>Chromadorea</taxon>
        <taxon>Rhabditida</taxon>
        <taxon>Tylenchina</taxon>
        <taxon>Panagrolaimomorpha</taxon>
        <taxon>Panagrolaimoidea</taxon>
        <taxon>Panagrolaimidae</taxon>
        <taxon>Panagrolaimus</taxon>
    </lineage>
</organism>
<dbReference type="InterPro" id="IPR027417">
    <property type="entry name" value="P-loop_NTPase"/>
</dbReference>
<dbReference type="InterPro" id="IPR026983">
    <property type="entry name" value="DHC"/>
</dbReference>
<keyword evidence="3" id="KW-1185">Reference proteome</keyword>
<dbReference type="InterPro" id="IPR035699">
    <property type="entry name" value="AAA_6"/>
</dbReference>
<evidence type="ECO:0000313" key="3">
    <source>
        <dbReference type="Proteomes" id="UP000887578"/>
    </source>
</evidence>
<feature type="compositionally biased region" description="Gly residues" evidence="1">
    <location>
        <begin position="27"/>
        <end position="41"/>
    </location>
</feature>
<dbReference type="Gene3D" id="3.40.50.300">
    <property type="entry name" value="P-loop containing nucleotide triphosphate hydrolases"/>
    <property type="match status" value="2"/>
</dbReference>
<dbReference type="GO" id="GO:0030286">
    <property type="term" value="C:dynein complex"/>
    <property type="evidence" value="ECO:0007669"/>
    <property type="project" value="InterPro"/>
</dbReference>
<evidence type="ECO:0000313" key="4">
    <source>
        <dbReference type="WBParaSite" id="PDA_v2.g26867.t1"/>
    </source>
</evidence>
<dbReference type="GO" id="GO:0007018">
    <property type="term" value="P:microtubule-based movement"/>
    <property type="evidence" value="ECO:0007669"/>
    <property type="project" value="InterPro"/>
</dbReference>
<dbReference type="WBParaSite" id="PDA_v2.g26867.t1">
    <property type="protein sequence ID" value="PDA_v2.g26867.t1"/>
    <property type="gene ID" value="PDA_v2.g26867"/>
</dbReference>
<dbReference type="Pfam" id="PF12774">
    <property type="entry name" value="AAA_6"/>
    <property type="match status" value="1"/>
</dbReference>
<dbReference type="Proteomes" id="UP000887578">
    <property type="component" value="Unplaced"/>
</dbReference>
<sequence>MGFHSRDGYSSQDRGAPYRGRGHGGGRDGGCGGYGTPGGRSGADDSTISSFPEAEHILVAFLELEQLPPVPPKTTTTAVGRILVGLCQVGVWSCFDEFNRLEECMLSAVSQQIQPKRMDNLRQAIGKVCDQLMLSYGINKEERGQLWIEKVIQLYQITNLNHGLIQWIIFDGDPERVENFNSVLEDNKLLTLPNGERLSIPPNARMIFKVSDLKFATLATVSRCGMVWFAEEDVTSDMLSGNYLNRLRTLILSIL</sequence>
<protein>
    <submittedName>
        <fullName evidence="4">Dynein heavy chain hydrolytic ATP-binding dynein motor region domain-containing protein</fullName>
    </submittedName>
</protein>
<dbReference type="PANTHER" id="PTHR45703">
    <property type="entry name" value="DYNEIN HEAVY CHAIN"/>
    <property type="match status" value="1"/>
</dbReference>
<dbReference type="PANTHER" id="PTHR45703:SF36">
    <property type="entry name" value="DYNEIN HEAVY CHAIN, CYTOPLASMIC"/>
    <property type="match status" value="1"/>
</dbReference>
<dbReference type="GO" id="GO:0045505">
    <property type="term" value="F:dynein intermediate chain binding"/>
    <property type="evidence" value="ECO:0007669"/>
    <property type="project" value="InterPro"/>
</dbReference>
<reference evidence="4" key="1">
    <citation type="submission" date="2022-11" db="UniProtKB">
        <authorList>
            <consortium name="WormBaseParasite"/>
        </authorList>
    </citation>
    <scope>IDENTIFICATION</scope>
</reference>
<evidence type="ECO:0000256" key="1">
    <source>
        <dbReference type="SAM" id="MobiDB-lite"/>
    </source>
</evidence>
<dbReference type="AlphaFoldDB" id="A0A914Q5Z6"/>
<feature type="region of interest" description="Disordered" evidence="1">
    <location>
        <begin position="1"/>
        <end position="47"/>
    </location>
</feature>
<proteinExistence type="predicted"/>